<proteinExistence type="predicted"/>
<dbReference type="KEGG" id="hjo:AY555_01900"/>
<gene>
    <name evidence="2" type="ORF">AY555_01900</name>
</gene>
<dbReference type="SUPFAM" id="SSF53474">
    <property type="entry name" value="alpha/beta-Hydrolases"/>
    <property type="match status" value="1"/>
</dbReference>
<dbReference type="PANTHER" id="PTHR36837">
    <property type="entry name" value="POLY(3-HYDROXYALKANOATE) POLYMERASE SUBUNIT PHAC"/>
    <property type="match status" value="1"/>
</dbReference>
<dbReference type="AlphaFoldDB" id="A0A143DBP4"/>
<dbReference type="InterPro" id="IPR051321">
    <property type="entry name" value="PHA/PHB_synthase"/>
</dbReference>
<dbReference type="Pfam" id="PF00561">
    <property type="entry name" value="Abhydrolase_1"/>
    <property type="match status" value="1"/>
</dbReference>
<accession>A0A143DBP4</accession>
<name>A0A143DBP4_9PROT</name>
<protein>
    <recommendedName>
        <fullName evidence="1">AB hydrolase-1 domain-containing protein</fullName>
    </recommendedName>
</protein>
<evidence type="ECO:0000313" key="3">
    <source>
        <dbReference type="Proteomes" id="UP000076066"/>
    </source>
</evidence>
<reference evidence="2 3" key="1">
    <citation type="submission" date="2016-02" db="EMBL/GenBank/DDBJ databases">
        <title>Complete Genome of H5569, the type strain of the newly described species Haematospirillium jordaniae.</title>
        <authorList>
            <person name="Nicholson A.C."/>
            <person name="Humrighouse B.W."/>
            <person name="Loparov V."/>
            <person name="McQuiston J.R."/>
        </authorList>
    </citation>
    <scope>NUCLEOTIDE SEQUENCE [LARGE SCALE GENOMIC DNA]</scope>
    <source>
        <strain evidence="2 3">H5569</strain>
    </source>
</reference>
<evidence type="ECO:0000313" key="2">
    <source>
        <dbReference type="EMBL" id="AMW34132.1"/>
    </source>
</evidence>
<dbReference type="Proteomes" id="UP000076066">
    <property type="component" value="Chromosome"/>
</dbReference>
<feature type="domain" description="AB hydrolase-1" evidence="1">
    <location>
        <begin position="10"/>
        <end position="238"/>
    </location>
</feature>
<organism evidence="2 3">
    <name type="scientific">Haematospirillum jordaniae</name>
    <dbReference type="NCBI Taxonomy" id="1549855"/>
    <lineage>
        <taxon>Bacteria</taxon>
        <taxon>Pseudomonadati</taxon>
        <taxon>Pseudomonadota</taxon>
        <taxon>Alphaproteobacteria</taxon>
        <taxon>Rhodospirillales</taxon>
        <taxon>Novispirillaceae</taxon>
        <taxon>Haematospirillum</taxon>
    </lineage>
</organism>
<dbReference type="STRING" id="1549855.AY555_01900"/>
<evidence type="ECO:0000259" key="1">
    <source>
        <dbReference type="Pfam" id="PF00561"/>
    </source>
</evidence>
<dbReference type="EMBL" id="CP014525">
    <property type="protein sequence ID" value="AMW34132.1"/>
    <property type="molecule type" value="Genomic_DNA"/>
</dbReference>
<dbReference type="InterPro" id="IPR029058">
    <property type="entry name" value="AB_hydrolase_fold"/>
</dbReference>
<sequence length="264" mass="28911">MARRGIRPFLMDWDAPGPEEIHFSLADYIQRRLIPAAQAIHTESGQPPIILGYCMGGLLALALALRRPDLCAGYIGLATPWDFHAGLDNGRAALRTVAPHLSTLIHKTGFMATDLIQALFSMLDPGTVGKKFRAFAHMQPRSTRANMFVAVEDWLNDGVPLAGPVAQECLIDWYVHNKPARKQWTVGGTCIAPDMLKAPSLLVIPTQDRIVPPDCARALAKALPNPQTREVHLGHIGMVTGHTAPDAMYRPLVQWIHGAASQDR</sequence>
<dbReference type="InterPro" id="IPR000073">
    <property type="entry name" value="AB_hydrolase_1"/>
</dbReference>
<keyword evidence="3" id="KW-1185">Reference proteome</keyword>
<dbReference type="Gene3D" id="3.40.50.1820">
    <property type="entry name" value="alpha/beta hydrolase"/>
    <property type="match status" value="1"/>
</dbReference>
<dbReference type="PANTHER" id="PTHR36837:SF2">
    <property type="entry name" value="POLY(3-HYDROXYALKANOATE) POLYMERASE SUBUNIT PHAC"/>
    <property type="match status" value="1"/>
</dbReference>